<feature type="region of interest" description="Disordered" evidence="1">
    <location>
        <begin position="30"/>
        <end position="52"/>
    </location>
</feature>
<dbReference type="Proteomes" id="UP000783686">
    <property type="component" value="Unassembled WGS sequence"/>
</dbReference>
<evidence type="ECO:0000256" key="1">
    <source>
        <dbReference type="SAM" id="MobiDB-lite"/>
    </source>
</evidence>
<proteinExistence type="predicted"/>
<sequence length="251" mass="28415">MYNINESDEFPQDSSYSVQRARQFYENMNNTNQGYDQSMSVPSRRRTAPARTYSPRTDIQFSDLALSERPSVLNHSHEVEMYNASRIPLSYNLRKNIPPEYSNSHMVAQYYPGSPNGYQQQGYRIPRASSPRNDYMYTNPLPPHELSTTSSEVPQQQYDRTMIGATSGTVVAILETDILDSSTDEDDVIKECENETVDNDIESPRKSSLIDSTSSGVRSCLRKLSGQLNKNVLVKEVKGLFDDSGKHFVGE</sequence>
<name>A0A811K6L8_9BILA</name>
<organism evidence="2 3">
    <name type="scientific">Bursaphelenchus okinawaensis</name>
    <dbReference type="NCBI Taxonomy" id="465554"/>
    <lineage>
        <taxon>Eukaryota</taxon>
        <taxon>Metazoa</taxon>
        <taxon>Ecdysozoa</taxon>
        <taxon>Nematoda</taxon>
        <taxon>Chromadorea</taxon>
        <taxon>Rhabditida</taxon>
        <taxon>Tylenchina</taxon>
        <taxon>Tylenchomorpha</taxon>
        <taxon>Aphelenchoidea</taxon>
        <taxon>Aphelenchoididae</taxon>
        <taxon>Bursaphelenchus</taxon>
    </lineage>
</organism>
<keyword evidence="3" id="KW-1185">Reference proteome</keyword>
<dbReference type="AlphaFoldDB" id="A0A811K6L8"/>
<dbReference type="EMBL" id="CAJFDH010000002">
    <property type="protein sequence ID" value="CAD5211058.1"/>
    <property type="molecule type" value="Genomic_DNA"/>
</dbReference>
<dbReference type="Proteomes" id="UP000614601">
    <property type="component" value="Unassembled WGS sequence"/>
</dbReference>
<feature type="compositionally biased region" description="Polar residues" evidence="1">
    <location>
        <begin position="30"/>
        <end position="41"/>
    </location>
</feature>
<reference evidence="2" key="1">
    <citation type="submission" date="2020-09" db="EMBL/GenBank/DDBJ databases">
        <authorList>
            <person name="Kikuchi T."/>
        </authorList>
    </citation>
    <scope>NUCLEOTIDE SEQUENCE</scope>
    <source>
        <strain evidence="2">SH1</strain>
    </source>
</reference>
<dbReference type="EMBL" id="CAJFCW020000002">
    <property type="protein sequence ID" value="CAG9092616.1"/>
    <property type="molecule type" value="Genomic_DNA"/>
</dbReference>
<gene>
    <name evidence="2" type="ORF">BOKJ2_LOCUS3504</name>
</gene>
<accession>A0A811K6L8</accession>
<evidence type="ECO:0000313" key="3">
    <source>
        <dbReference type="Proteomes" id="UP000614601"/>
    </source>
</evidence>
<protein>
    <submittedName>
        <fullName evidence="2">Uncharacterized protein</fullName>
    </submittedName>
</protein>
<comment type="caution">
    <text evidence="2">The sequence shown here is derived from an EMBL/GenBank/DDBJ whole genome shotgun (WGS) entry which is preliminary data.</text>
</comment>
<evidence type="ECO:0000313" key="2">
    <source>
        <dbReference type="EMBL" id="CAD5211058.1"/>
    </source>
</evidence>